<feature type="repeat" description="TPR" evidence="1">
    <location>
        <begin position="291"/>
        <end position="324"/>
    </location>
</feature>
<dbReference type="Pfam" id="PF13424">
    <property type="entry name" value="TPR_12"/>
    <property type="match status" value="1"/>
</dbReference>
<feature type="compositionally biased region" description="Basic and acidic residues" evidence="2">
    <location>
        <begin position="1"/>
        <end position="14"/>
    </location>
</feature>
<dbReference type="PROSITE" id="PS50005">
    <property type="entry name" value="TPR"/>
    <property type="match status" value="1"/>
</dbReference>
<keyword evidence="1" id="KW-0802">TPR repeat</keyword>
<feature type="region of interest" description="Disordered" evidence="2">
    <location>
        <begin position="69"/>
        <end position="95"/>
    </location>
</feature>
<dbReference type="Gene3D" id="1.25.40.10">
    <property type="entry name" value="Tetratricopeptide repeat domain"/>
    <property type="match status" value="2"/>
</dbReference>
<accession>A0A7S2RJ11</accession>
<name>A0A7S2RJ11_9STRA</name>
<evidence type="ECO:0000313" key="3">
    <source>
        <dbReference type="EMBL" id="CAD9672592.1"/>
    </source>
</evidence>
<reference evidence="3" key="1">
    <citation type="submission" date="2021-01" db="EMBL/GenBank/DDBJ databases">
        <authorList>
            <person name="Corre E."/>
            <person name="Pelletier E."/>
            <person name="Niang G."/>
            <person name="Scheremetjew M."/>
            <person name="Finn R."/>
            <person name="Kale V."/>
            <person name="Holt S."/>
            <person name="Cochrane G."/>
            <person name="Meng A."/>
            <person name="Brown T."/>
            <person name="Cohen L."/>
        </authorList>
    </citation>
    <scope>NUCLEOTIDE SEQUENCE</scope>
    <source>
        <strain evidence="3">CCMP1243</strain>
    </source>
</reference>
<dbReference type="PANTHER" id="PTHR10098">
    <property type="entry name" value="RAPSYN-RELATED"/>
    <property type="match status" value="1"/>
</dbReference>
<evidence type="ECO:0000256" key="1">
    <source>
        <dbReference type="PROSITE-ProRule" id="PRU00339"/>
    </source>
</evidence>
<gene>
    <name evidence="3" type="ORF">RMAR1173_LOCUS5079</name>
</gene>
<feature type="region of interest" description="Disordered" evidence="2">
    <location>
        <begin position="1"/>
        <end position="51"/>
    </location>
</feature>
<dbReference type="AlphaFoldDB" id="A0A7S2RJ11"/>
<dbReference type="EMBL" id="HBHJ01007901">
    <property type="protein sequence ID" value="CAD9672592.1"/>
    <property type="molecule type" value="Transcribed_RNA"/>
</dbReference>
<dbReference type="InterPro" id="IPR019734">
    <property type="entry name" value="TPR_rpt"/>
</dbReference>
<dbReference type="SUPFAM" id="SSF48452">
    <property type="entry name" value="TPR-like"/>
    <property type="match status" value="1"/>
</dbReference>
<dbReference type="InterPro" id="IPR011990">
    <property type="entry name" value="TPR-like_helical_dom_sf"/>
</dbReference>
<protein>
    <recommendedName>
        <fullName evidence="4">MalT-like TPR region domain-containing protein</fullName>
    </recommendedName>
</protein>
<sequence>MDAPEDHVEYRLPDGEEGVPTSQLADEFPQIDTPLRIQPPEYMKAPERVQPDSKDTLLRRLAFSPAAFVGRHRKGPSNDGPSAKEGGHLGPAGQDQADYRNAVADYSMLAFSSQRAGKLDMEGQSYLAIAISNDNVEQFQQAIENYEKYLLVARKTGETLGEALARNCIGVDCLQLAAKMPPESPEYVRLVEQARDEHVEHLNIADEGGEFVANTNLGLCFAMLGDMDAAAKHHQEALKVAIKLQSFSGQGIAVGNLGLLAIKQKEYATAQACLEQHLQLVNSLDDHTAVANAHVLLGDLASLQDNFEQAVDSYSNAAKLAESMQETAIVKRLFCLIGVAQGNMSLESVMAEKRSIIRS</sequence>
<evidence type="ECO:0000256" key="2">
    <source>
        <dbReference type="SAM" id="MobiDB-lite"/>
    </source>
</evidence>
<dbReference type="SMART" id="SM00028">
    <property type="entry name" value="TPR"/>
    <property type="match status" value="4"/>
</dbReference>
<proteinExistence type="predicted"/>
<dbReference type="PANTHER" id="PTHR10098:SF108">
    <property type="entry name" value="TETRATRICOPEPTIDE REPEAT PROTEIN 28"/>
    <property type="match status" value="1"/>
</dbReference>
<organism evidence="3">
    <name type="scientific">Rhizochromulina marina</name>
    <dbReference type="NCBI Taxonomy" id="1034831"/>
    <lineage>
        <taxon>Eukaryota</taxon>
        <taxon>Sar</taxon>
        <taxon>Stramenopiles</taxon>
        <taxon>Ochrophyta</taxon>
        <taxon>Dictyochophyceae</taxon>
        <taxon>Rhizochromulinales</taxon>
        <taxon>Rhizochromulina</taxon>
    </lineage>
</organism>
<evidence type="ECO:0008006" key="4">
    <source>
        <dbReference type="Google" id="ProtNLM"/>
    </source>
</evidence>